<sequence>MNQEILKKMKSPPEVTVNSIRRVVSQYKESFAAWFPEEAYKWRAVQCFQKHWNPERADFAEMLKESLAQAGNLLDTNYSFPCKMITFFAEKEPDTVRSMFQQLLAPGADIVEQIQSFKQSADTLLAKYQFKESMKQHYQKDRTICTYLFFAQPDRYFLYQYGKLKAFLAETGLQAACKMGDSQNVLTYQEVANRVLSCVQQDSELLNLFETKRAELGSLYYPDSAHHLLTDDIIYYGSQLYKSDYWPSPAEYDPEISAEQWLELFVDRTVCTAENLLILKTMQELGGEATCKQLSLQSGGTSAHYNSSMVQLARRVQEKTGCPLVQNENEDRKWWPILFVGRTALPGQPGTYSWKLRDELADALKLLSQKEVNDPMPFAKNTILYGPPGTGKTYQTVNYAVAIIEGKSLEDVQAENHEEVLKRYRQYRQDGRIEFTTFHQSFGYEDFIEGIRPVFAEDTDENTGDISYEIADGIFKKFCATAQPPVVDPKQNPYGFSESPTIWKVSLASTGDNPVRDYCMKHGCIRIGWDEYGESITDDMDYHVGGKTVLNAFLSRMQPGDIILSCYTAHSIDAIGVVTGEPEWHPEFDEYKRLRAVKWLIQGENIGIDEFRLEKSLTLSTVYRLNTTVESVIEVLGKHGFSGIAPVKGTKGPYVFIIDEINRGNISKIFGELITLIEPSKRLGQSEELQAKLPYSHKAFGIPDNVYLLGTMNTADRSIALLDTALRRRFSFVEMMPDSGVLDGVEVEGISVSGLLTTLNRRIEVLFDREHTLGHAFFTPLRQSPSMQTLGEIFRDKVIPLLQEYFYDDYEKICLVLGDRKRPEQQQFFQVEPPDLQSLFGVEPEFEVNPTYRINLNAFFDAEVYRNL</sequence>
<accession>A0A1Y4LQ17</accession>
<dbReference type="STRING" id="501571.GCA_900143195_02457"/>
<organism evidence="2 3">
    <name type="scientific">Butyricicoccus pullicaecorum</name>
    <dbReference type="NCBI Taxonomy" id="501571"/>
    <lineage>
        <taxon>Bacteria</taxon>
        <taxon>Bacillati</taxon>
        <taxon>Bacillota</taxon>
        <taxon>Clostridia</taxon>
        <taxon>Eubacteriales</taxon>
        <taxon>Butyricicoccaceae</taxon>
        <taxon>Butyricicoccus</taxon>
    </lineage>
</organism>
<dbReference type="InterPro" id="IPR027417">
    <property type="entry name" value="P-loop_NTPase"/>
</dbReference>
<dbReference type="InterPro" id="IPR011704">
    <property type="entry name" value="ATPase_dyneun-rel_AAA"/>
</dbReference>
<evidence type="ECO:0000313" key="3">
    <source>
        <dbReference type="Proteomes" id="UP000195326"/>
    </source>
</evidence>
<reference evidence="3" key="1">
    <citation type="submission" date="2017-04" db="EMBL/GenBank/DDBJ databases">
        <title>Function of individual gut microbiota members based on whole genome sequencing of pure cultures obtained from chicken caecum.</title>
        <authorList>
            <person name="Medvecky M."/>
            <person name="Cejkova D."/>
            <person name="Polansky O."/>
            <person name="Karasova D."/>
            <person name="Kubasova T."/>
            <person name="Cizek A."/>
            <person name="Rychlik I."/>
        </authorList>
    </citation>
    <scope>NUCLEOTIDE SEQUENCE [LARGE SCALE GENOMIC DNA]</scope>
    <source>
        <strain evidence="3">An179</strain>
    </source>
</reference>
<dbReference type="SUPFAM" id="SSF52540">
    <property type="entry name" value="P-loop containing nucleoside triphosphate hydrolases"/>
    <property type="match status" value="1"/>
</dbReference>
<evidence type="ECO:0000259" key="1">
    <source>
        <dbReference type="Pfam" id="PF07728"/>
    </source>
</evidence>
<dbReference type="RefSeq" id="WP_087414855.1">
    <property type="nucleotide sequence ID" value="NZ_NFKL01000008.1"/>
</dbReference>
<dbReference type="PANTHER" id="PTHR37291:SF1">
    <property type="entry name" value="TYPE IV METHYL-DIRECTED RESTRICTION ENZYME ECOKMCRB SUBUNIT"/>
    <property type="match status" value="1"/>
</dbReference>
<dbReference type="AlphaFoldDB" id="A0A1Y4LQ17"/>
<dbReference type="EMBL" id="NFKL01000008">
    <property type="protein sequence ID" value="OUP58747.1"/>
    <property type="molecule type" value="Genomic_DNA"/>
</dbReference>
<dbReference type="Pfam" id="PF07728">
    <property type="entry name" value="AAA_5"/>
    <property type="match status" value="1"/>
</dbReference>
<dbReference type="InterPro" id="IPR052934">
    <property type="entry name" value="Methyl-DNA_Rec/Restrict_Enz"/>
</dbReference>
<name>A0A1Y4LQ17_9FIRM</name>
<proteinExistence type="predicted"/>
<dbReference type="GO" id="GO:0005524">
    <property type="term" value="F:ATP binding"/>
    <property type="evidence" value="ECO:0007669"/>
    <property type="project" value="InterPro"/>
</dbReference>
<evidence type="ECO:0000313" key="2">
    <source>
        <dbReference type="EMBL" id="OUP58747.1"/>
    </source>
</evidence>
<dbReference type="Gene3D" id="3.40.50.300">
    <property type="entry name" value="P-loop containing nucleotide triphosphate hydrolases"/>
    <property type="match status" value="1"/>
</dbReference>
<comment type="caution">
    <text evidence="2">The sequence shown here is derived from an EMBL/GenBank/DDBJ whole genome shotgun (WGS) entry which is preliminary data.</text>
</comment>
<dbReference type="Proteomes" id="UP000195326">
    <property type="component" value="Unassembled WGS sequence"/>
</dbReference>
<gene>
    <name evidence="2" type="ORF">B5F15_06985</name>
</gene>
<dbReference type="PANTHER" id="PTHR37291">
    <property type="entry name" value="5-METHYLCYTOSINE-SPECIFIC RESTRICTION ENZYME B"/>
    <property type="match status" value="1"/>
</dbReference>
<feature type="domain" description="ATPase dynein-related AAA" evidence="1">
    <location>
        <begin position="651"/>
        <end position="730"/>
    </location>
</feature>
<protein>
    <submittedName>
        <fullName evidence="2">ATPase</fullName>
    </submittedName>
</protein>
<dbReference type="GO" id="GO:0016887">
    <property type="term" value="F:ATP hydrolysis activity"/>
    <property type="evidence" value="ECO:0007669"/>
    <property type="project" value="InterPro"/>
</dbReference>